<accession>A0ABW5SEB2</accession>
<feature type="transmembrane region" description="Helical" evidence="1">
    <location>
        <begin position="6"/>
        <end position="24"/>
    </location>
</feature>
<evidence type="ECO:0000313" key="2">
    <source>
        <dbReference type="EMBL" id="MFD2697990.1"/>
    </source>
</evidence>
<organism evidence="2 3">
    <name type="scientific">Mesonia sediminis</name>
    <dbReference type="NCBI Taxonomy" id="1703946"/>
    <lineage>
        <taxon>Bacteria</taxon>
        <taxon>Pseudomonadati</taxon>
        <taxon>Bacteroidota</taxon>
        <taxon>Flavobacteriia</taxon>
        <taxon>Flavobacteriales</taxon>
        <taxon>Flavobacteriaceae</taxon>
        <taxon>Mesonia</taxon>
    </lineage>
</organism>
<dbReference type="RefSeq" id="WP_379046814.1">
    <property type="nucleotide sequence ID" value="NZ_JBHULZ010000041.1"/>
</dbReference>
<evidence type="ECO:0000313" key="3">
    <source>
        <dbReference type="Proteomes" id="UP001597357"/>
    </source>
</evidence>
<sequence length="47" mass="5145">MLQEILVLITFAGALFYLFTKLIWTPGFLKKKSSTKACGTTGKGCCD</sequence>
<proteinExistence type="predicted"/>
<evidence type="ECO:0000256" key="1">
    <source>
        <dbReference type="SAM" id="Phobius"/>
    </source>
</evidence>
<keyword evidence="1" id="KW-1133">Transmembrane helix</keyword>
<keyword evidence="1" id="KW-0472">Membrane</keyword>
<dbReference type="EMBL" id="JBHULZ010000041">
    <property type="protein sequence ID" value="MFD2697990.1"/>
    <property type="molecule type" value="Genomic_DNA"/>
</dbReference>
<gene>
    <name evidence="2" type="ORF">ACFSQ0_08310</name>
</gene>
<reference evidence="3" key="1">
    <citation type="journal article" date="2019" name="Int. J. Syst. Evol. Microbiol.">
        <title>The Global Catalogue of Microorganisms (GCM) 10K type strain sequencing project: providing services to taxonomists for standard genome sequencing and annotation.</title>
        <authorList>
            <consortium name="The Broad Institute Genomics Platform"/>
            <consortium name="The Broad Institute Genome Sequencing Center for Infectious Disease"/>
            <person name="Wu L."/>
            <person name="Ma J."/>
        </authorList>
    </citation>
    <scope>NUCLEOTIDE SEQUENCE [LARGE SCALE GENOMIC DNA]</scope>
    <source>
        <strain evidence="3">KCTC 42255</strain>
    </source>
</reference>
<name>A0ABW5SEB2_9FLAO</name>
<evidence type="ECO:0008006" key="4">
    <source>
        <dbReference type="Google" id="ProtNLM"/>
    </source>
</evidence>
<dbReference type="Proteomes" id="UP001597357">
    <property type="component" value="Unassembled WGS sequence"/>
</dbReference>
<protein>
    <recommendedName>
        <fullName evidence="4">FeoB-associated Cys-rich membrane protein</fullName>
    </recommendedName>
</protein>
<comment type="caution">
    <text evidence="2">The sequence shown here is derived from an EMBL/GenBank/DDBJ whole genome shotgun (WGS) entry which is preliminary data.</text>
</comment>
<keyword evidence="1" id="KW-0812">Transmembrane</keyword>
<keyword evidence="3" id="KW-1185">Reference proteome</keyword>